<evidence type="ECO:0000313" key="2">
    <source>
        <dbReference type="Proteomes" id="UP000474777"/>
    </source>
</evidence>
<name>A0A6B3LN41_9BACT</name>
<keyword evidence="2" id="KW-1185">Reference proteome</keyword>
<dbReference type="EMBL" id="JAAGWD010000004">
    <property type="protein sequence ID" value="NEM98332.1"/>
    <property type="molecule type" value="Genomic_DNA"/>
</dbReference>
<sequence>MEFAPLILASTAKHLQLLFESEDDLNQSESILQLEQAVAQAVLHLLQQDLNRLLNILYRVDVDERQVKQAMKAATQEEVALQVARLIIKRELQKAQTRFIYRYN</sequence>
<dbReference type="Proteomes" id="UP000474777">
    <property type="component" value="Unassembled WGS sequence"/>
</dbReference>
<evidence type="ECO:0000313" key="1">
    <source>
        <dbReference type="EMBL" id="NEM98332.1"/>
    </source>
</evidence>
<dbReference type="AlphaFoldDB" id="A0A6B3LN41"/>
<dbReference type="RefSeq" id="WP_163915214.1">
    <property type="nucleotide sequence ID" value="NZ_JAAGWD010000004.1"/>
</dbReference>
<accession>A0A6B3LN41</accession>
<proteinExistence type="predicted"/>
<protein>
    <submittedName>
        <fullName evidence="1">Uncharacterized protein</fullName>
    </submittedName>
</protein>
<gene>
    <name evidence="1" type="ORF">GXP69_11550</name>
</gene>
<organism evidence="1 2">
    <name type="scientific">Pontibacter burrus</name>
    <dbReference type="NCBI Taxonomy" id="2704466"/>
    <lineage>
        <taxon>Bacteria</taxon>
        <taxon>Pseudomonadati</taxon>
        <taxon>Bacteroidota</taxon>
        <taxon>Cytophagia</taxon>
        <taxon>Cytophagales</taxon>
        <taxon>Hymenobacteraceae</taxon>
        <taxon>Pontibacter</taxon>
    </lineage>
</organism>
<comment type="caution">
    <text evidence="1">The sequence shown here is derived from an EMBL/GenBank/DDBJ whole genome shotgun (WGS) entry which is preliminary data.</text>
</comment>
<reference evidence="1 2" key="1">
    <citation type="submission" date="2020-02" db="EMBL/GenBank/DDBJ databases">
        <authorList>
            <person name="Kim M.K."/>
        </authorList>
    </citation>
    <scope>NUCLEOTIDE SEQUENCE [LARGE SCALE GENOMIC DNA]</scope>
    <source>
        <strain evidence="1 2">BT327</strain>
    </source>
</reference>